<keyword evidence="1 3" id="KW-0547">Nucleotide-binding</keyword>
<comment type="similarity">
    <text evidence="1">Belongs to the Tequatrovirus RNA ligase 1 family.</text>
</comment>
<dbReference type="Pfam" id="PF20819">
    <property type="entry name" value="T4_Rnl1_C"/>
    <property type="match status" value="1"/>
</dbReference>
<evidence type="ECO:0000256" key="4">
    <source>
        <dbReference type="PIRSR" id="PIRSR612648-3"/>
    </source>
</evidence>
<dbReference type="EC" id="6.5.1.3" evidence="1"/>
<evidence type="ECO:0000256" key="2">
    <source>
        <dbReference type="PIRSR" id="PIRSR612648-1"/>
    </source>
</evidence>
<keyword evidence="1" id="KW-0945">Host-virus interaction</keyword>
<comment type="cofactor">
    <cofactor evidence="1">
        <name>Mg(2+)</name>
        <dbReference type="ChEBI" id="CHEBI:18420"/>
    </cofactor>
    <text evidence="1">Binds 2 magnesium ions that perform the catalytic activity via a two-metal mechanism. One of the catalytic Mg(2+), which is coordinated by 5 water molecules, engages the lysine nucleophile and the ATP alpha phosphate while the Mg(2+) orients the PPi leaving group.</text>
</comment>
<feature type="binding site" evidence="1 3">
    <location>
        <position position="157"/>
    </location>
    <ligand>
        <name>ATP</name>
        <dbReference type="ChEBI" id="CHEBI:30616"/>
    </ligand>
</feature>
<evidence type="ECO:0000259" key="7">
    <source>
        <dbReference type="Pfam" id="PF20819"/>
    </source>
</evidence>
<dbReference type="RefSeq" id="YP_009195637.1">
    <property type="nucleotide sequence ID" value="NC_028762.1"/>
</dbReference>
<keyword evidence="1 4" id="KW-0460">Magnesium</keyword>
<dbReference type="InterPro" id="IPR019039">
    <property type="entry name" value="T4-Rnl1-like_N"/>
</dbReference>
<feature type="binding site" evidence="1 3">
    <location>
        <position position="53"/>
    </location>
    <ligand>
        <name>ATP</name>
        <dbReference type="ChEBI" id="CHEBI:30616"/>
    </ligand>
</feature>
<dbReference type="HAMAP" id="MF_04149">
    <property type="entry name" value="RNALIG_T4"/>
    <property type="match status" value="1"/>
</dbReference>
<comment type="catalytic activity">
    <reaction evidence="1">
        <text>ATP + (ribonucleotide)n-3'-hydroxyl + 5'-phospho-(ribonucleotide)m = (ribonucleotide)n+m + AMP + diphosphate.</text>
        <dbReference type="EC" id="6.5.1.3"/>
    </reaction>
</comment>
<evidence type="ECO:0000259" key="6">
    <source>
        <dbReference type="Pfam" id="PF09511"/>
    </source>
</evidence>
<evidence type="ECO:0000313" key="8">
    <source>
        <dbReference type="EMBL" id="AKA62081.1"/>
    </source>
</evidence>
<feature type="binding site" evidence="1 3">
    <location>
        <position position="237"/>
    </location>
    <ligand>
        <name>ATP</name>
        <dbReference type="ChEBI" id="CHEBI:30616"/>
    </ligand>
</feature>
<dbReference type="GO" id="GO:0003972">
    <property type="term" value="F:RNA ligase (ATP) activity"/>
    <property type="evidence" value="ECO:0007669"/>
    <property type="project" value="UniProtKB-UniRule"/>
</dbReference>
<keyword evidence="9" id="KW-1185">Reference proteome</keyword>
<protein>
    <recommendedName>
        <fullName evidence="1">RNA ligase 1</fullName>
        <ecNumber evidence="1">6.5.1.3</ecNumber>
    </recommendedName>
    <alternativeName>
        <fullName evidence="1">Rnl1</fullName>
    </alternativeName>
</protein>
<comment type="function">
    <text evidence="1">Involved in countering a host defense mechanism which, following viral infection, activates the host anticodon nuclease and shuts off viral translation. Repairs 5'-PO4 and 3'-OH groups in the cleaved host tRNA.</text>
</comment>
<keyword evidence="1" id="KW-0692">RNA repair</keyword>
<feature type="binding site" evidence="1 3">
    <location>
        <position position="36"/>
    </location>
    <ligand>
        <name>ATP</name>
        <dbReference type="ChEBI" id="CHEBI:30616"/>
    </ligand>
</feature>
<feature type="binding site" evidence="1 4">
    <location>
        <position position="269"/>
    </location>
    <ligand>
        <name>Mg(2+)</name>
        <dbReference type="ChEBI" id="CHEBI:18420"/>
        <note>catalytic</note>
    </ligand>
</feature>
<feature type="site" description="Essential for RNA ligase activity" evidence="1 5">
    <location>
        <position position="243"/>
    </location>
</feature>
<keyword evidence="1" id="KW-1259">Evasion of bacteria-mediated translation shutoff by virus</keyword>
<evidence type="ECO:0000256" key="1">
    <source>
        <dbReference type="HAMAP-Rule" id="MF_04149"/>
    </source>
</evidence>
<reference evidence="8 9" key="1">
    <citation type="submission" date="2015-03" db="EMBL/GenBank/DDBJ databases">
        <authorList>
            <person name="Melo L.D.R."/>
            <person name="Veiga P."/>
            <person name="Cerca N."/>
            <person name="Kropinski A.M."/>
            <person name="Azeredo J."/>
            <person name="Almeida C."/>
            <person name="Sillankorva S."/>
        </authorList>
    </citation>
    <scope>NUCLEOTIDE SEQUENCE [LARGE SCALE GENOMIC DNA]</scope>
</reference>
<dbReference type="Gene3D" id="1.10.3550.20">
    <property type="match status" value="1"/>
</dbReference>
<dbReference type="NCBIfam" id="TIGR02308">
    <property type="entry name" value="RNA_lig_T4_1"/>
    <property type="match status" value="1"/>
</dbReference>
<dbReference type="GeneID" id="26622763"/>
<dbReference type="KEGG" id="vg:26622763"/>
<feature type="site" description="Essential for RNA ligase activity" evidence="1 5">
    <location>
        <position position="157"/>
    </location>
</feature>
<feature type="binding site" evidence="1 3">
    <location>
        <position position="239"/>
    </location>
    <ligand>
        <name>ATP</name>
        <dbReference type="ChEBI" id="CHEBI:30616"/>
    </ligand>
</feature>
<dbReference type="Pfam" id="PF09511">
    <property type="entry name" value="RNA_lig_T4_1"/>
    <property type="match status" value="1"/>
</dbReference>
<feature type="active site" description="N6-AMP-lysine intermediate" evidence="1 2">
    <location>
        <position position="99"/>
    </location>
</feature>
<keyword evidence="1 4" id="KW-0479">Metal-binding</keyword>
<evidence type="ECO:0000256" key="5">
    <source>
        <dbReference type="PIRSR" id="PIRSR612648-4"/>
    </source>
</evidence>
<dbReference type="GO" id="GO:0005524">
    <property type="term" value="F:ATP binding"/>
    <property type="evidence" value="ECO:0007669"/>
    <property type="project" value="UniProtKB-UniRule"/>
</dbReference>
<gene>
    <name evidence="8" type="ORF">Pm5461_215</name>
</gene>
<dbReference type="GO" id="GO:0046872">
    <property type="term" value="F:metal ion binding"/>
    <property type="evidence" value="ECO:0007669"/>
    <property type="project" value="UniProtKB-UniRule"/>
</dbReference>
<evidence type="ECO:0000313" key="9">
    <source>
        <dbReference type="Proteomes" id="UP000202749"/>
    </source>
</evidence>
<keyword evidence="1 3" id="KW-0067">ATP-binding</keyword>
<feature type="binding site" evidence="1 3">
    <location>
        <position position="75"/>
    </location>
    <ligand>
        <name>ATP</name>
        <dbReference type="ChEBI" id="CHEBI:30616"/>
    </ligand>
</feature>
<feature type="domain" description="T4 RNA ligase 1 C-terminal" evidence="7">
    <location>
        <begin position="250"/>
        <end position="370"/>
    </location>
</feature>
<dbReference type="InterPro" id="IPR012648">
    <property type="entry name" value="Rnl1"/>
</dbReference>
<dbReference type="Proteomes" id="UP000202749">
    <property type="component" value="Segment"/>
</dbReference>
<dbReference type="InterPro" id="IPR049042">
    <property type="entry name" value="T4_Rnl1_C"/>
</dbReference>
<sequence>MKLFDNLMALCEYDRTKFFYVDVSLSLNNKARIFNYNYASYSDWLLPDALECRGIMFEIDEEGNPIKILSRPMEKFFNLNENPMTMNLDLSKVEYLMDKADGSLISSYIVDGFVYLKSKGSVTSEQAQEACKLINTEAYSDVRKVIKDNPDYTFNFEYVAPTNRIVLSYSEPALILLNARHNETGEYIDYNDLNSIKELKPILVTRYEPEEGWVDKVYESQGIEGVVAQMSDGTKFKVKSHAYVSLHRTKDSITSNEDLFKAIVEGTSDDLKSLFANDQVALDKINTFEEVYTKAIHSQVENIKQVYEQNLGKDRKDYAVNGQTEFNKLGIPQVFSAYMKMYNGFDYDVLLSVLNSLFVKYYSYFVPENYKK</sequence>
<evidence type="ECO:0000256" key="3">
    <source>
        <dbReference type="PIRSR" id="PIRSR612648-2"/>
    </source>
</evidence>
<proteinExistence type="inferred from homology"/>
<accession>A0A0G2SSM5</accession>
<dbReference type="OrthoDB" id="8076at10239"/>
<name>A0A0G2SSM5_9CAUD</name>
<organism evidence="8 9">
    <name type="scientific">Proteus phage vB_PmiM_Pm5461</name>
    <dbReference type="NCBI Taxonomy" id="1636250"/>
    <lineage>
        <taxon>Viruses</taxon>
        <taxon>Duplodnaviria</taxon>
        <taxon>Heunggongvirae</taxon>
        <taxon>Uroviricota</taxon>
        <taxon>Caudoviricetes</taxon>
        <taxon>Pantevenvirales</taxon>
        <taxon>Straboviridae</taxon>
        <taxon>Bragavirus</taxon>
        <taxon>Bragavirus pm5461</taxon>
    </lineage>
</organism>
<keyword evidence="1 8" id="KW-0436">Ligase</keyword>
<dbReference type="GO" id="GO:0042245">
    <property type="term" value="P:RNA repair"/>
    <property type="evidence" value="ECO:0007669"/>
    <property type="project" value="UniProtKB-UniRule"/>
</dbReference>
<dbReference type="EMBL" id="KP890823">
    <property type="protein sequence ID" value="AKA62081.1"/>
    <property type="molecule type" value="Genomic_DNA"/>
</dbReference>
<feature type="domain" description="T4 RNA ligase 1-like N-terminal" evidence="6">
    <location>
        <begin position="51"/>
        <end position="239"/>
    </location>
</feature>